<dbReference type="Proteomes" id="UP001457282">
    <property type="component" value="Unassembled WGS sequence"/>
</dbReference>
<dbReference type="AlphaFoldDB" id="A0AAW1XKP2"/>
<evidence type="ECO:0000256" key="1">
    <source>
        <dbReference type="SAM" id="MobiDB-lite"/>
    </source>
</evidence>
<dbReference type="InterPro" id="IPR022251">
    <property type="entry name" value="DUF3774_wound-induced"/>
</dbReference>
<proteinExistence type="predicted"/>
<feature type="region of interest" description="Disordered" evidence="1">
    <location>
        <begin position="1"/>
        <end position="65"/>
    </location>
</feature>
<comment type="caution">
    <text evidence="2">The sequence shown here is derived from an EMBL/GenBank/DDBJ whole genome shotgun (WGS) entry which is preliminary data.</text>
</comment>
<sequence>MSCWRRDLVGAGAGSTSSVESRLNPAGVSSLNASKQRQYMSCSRSTNNPVERGGAESERRKQAQAEDTLHKVMYLNCWAQS</sequence>
<dbReference type="Pfam" id="PF12609">
    <property type="entry name" value="DUF3774"/>
    <property type="match status" value="1"/>
</dbReference>
<feature type="compositionally biased region" description="Polar residues" evidence="1">
    <location>
        <begin position="14"/>
        <end position="49"/>
    </location>
</feature>
<accession>A0AAW1XKP2</accession>
<evidence type="ECO:0000313" key="3">
    <source>
        <dbReference type="Proteomes" id="UP001457282"/>
    </source>
</evidence>
<keyword evidence="3" id="KW-1185">Reference proteome</keyword>
<gene>
    <name evidence="2" type="ORF">M0R45_013092</name>
</gene>
<reference evidence="2 3" key="1">
    <citation type="journal article" date="2023" name="G3 (Bethesda)">
        <title>A chromosome-length genome assembly and annotation of blackberry (Rubus argutus, cv. 'Hillquist').</title>
        <authorList>
            <person name="Bruna T."/>
            <person name="Aryal R."/>
            <person name="Dudchenko O."/>
            <person name="Sargent D.J."/>
            <person name="Mead D."/>
            <person name="Buti M."/>
            <person name="Cavallini A."/>
            <person name="Hytonen T."/>
            <person name="Andres J."/>
            <person name="Pham M."/>
            <person name="Weisz D."/>
            <person name="Mascagni F."/>
            <person name="Usai G."/>
            <person name="Natali L."/>
            <person name="Bassil N."/>
            <person name="Fernandez G.E."/>
            <person name="Lomsadze A."/>
            <person name="Armour M."/>
            <person name="Olukolu B."/>
            <person name="Poorten T."/>
            <person name="Britton C."/>
            <person name="Davik J."/>
            <person name="Ashrafi H."/>
            <person name="Aiden E.L."/>
            <person name="Borodovsky M."/>
            <person name="Worthington M."/>
        </authorList>
    </citation>
    <scope>NUCLEOTIDE SEQUENCE [LARGE SCALE GENOMIC DNA]</scope>
    <source>
        <strain evidence="2">PI 553951</strain>
    </source>
</reference>
<name>A0AAW1XKP2_RUBAR</name>
<organism evidence="2 3">
    <name type="scientific">Rubus argutus</name>
    <name type="common">Southern blackberry</name>
    <dbReference type="NCBI Taxonomy" id="59490"/>
    <lineage>
        <taxon>Eukaryota</taxon>
        <taxon>Viridiplantae</taxon>
        <taxon>Streptophyta</taxon>
        <taxon>Embryophyta</taxon>
        <taxon>Tracheophyta</taxon>
        <taxon>Spermatophyta</taxon>
        <taxon>Magnoliopsida</taxon>
        <taxon>eudicotyledons</taxon>
        <taxon>Gunneridae</taxon>
        <taxon>Pentapetalae</taxon>
        <taxon>rosids</taxon>
        <taxon>fabids</taxon>
        <taxon>Rosales</taxon>
        <taxon>Rosaceae</taxon>
        <taxon>Rosoideae</taxon>
        <taxon>Rosoideae incertae sedis</taxon>
        <taxon>Rubus</taxon>
    </lineage>
</organism>
<protein>
    <submittedName>
        <fullName evidence="2">Uncharacterized protein</fullName>
    </submittedName>
</protein>
<evidence type="ECO:0000313" key="2">
    <source>
        <dbReference type="EMBL" id="KAK9936242.1"/>
    </source>
</evidence>
<feature type="compositionally biased region" description="Basic and acidic residues" evidence="1">
    <location>
        <begin position="53"/>
        <end position="65"/>
    </location>
</feature>
<dbReference type="EMBL" id="JBEDUW010000003">
    <property type="protein sequence ID" value="KAK9936242.1"/>
    <property type="molecule type" value="Genomic_DNA"/>
</dbReference>